<dbReference type="Proteomes" id="UP000054621">
    <property type="component" value="Unassembled WGS sequence"/>
</dbReference>
<organism evidence="1 2">
    <name type="scientific">Legionella sainthelensi</name>
    <dbReference type="NCBI Taxonomy" id="28087"/>
    <lineage>
        <taxon>Bacteria</taxon>
        <taxon>Pseudomonadati</taxon>
        <taxon>Pseudomonadota</taxon>
        <taxon>Gammaproteobacteria</taxon>
        <taxon>Legionellales</taxon>
        <taxon>Legionellaceae</taxon>
        <taxon>Legionella</taxon>
    </lineage>
</organism>
<protein>
    <submittedName>
        <fullName evidence="1">Uncharacterized protein</fullName>
    </submittedName>
</protein>
<dbReference type="PATRIC" id="fig|28087.4.peg.1239"/>
<dbReference type="EMBL" id="LNYV01000013">
    <property type="protein sequence ID" value="KTD58565.1"/>
    <property type="molecule type" value="Genomic_DNA"/>
</dbReference>
<proteinExistence type="predicted"/>
<comment type="caution">
    <text evidence="1">The sequence shown here is derived from an EMBL/GenBank/DDBJ whole genome shotgun (WGS) entry which is preliminary data.</text>
</comment>
<reference evidence="1 2" key="1">
    <citation type="submission" date="2015-11" db="EMBL/GenBank/DDBJ databases">
        <title>Genomic analysis of 38 Legionella species identifies large and diverse effector repertoires.</title>
        <authorList>
            <person name="Burstein D."/>
            <person name="Amaro F."/>
            <person name="Zusman T."/>
            <person name="Lifshitz Z."/>
            <person name="Cohen O."/>
            <person name="Gilbert J.A."/>
            <person name="Pupko T."/>
            <person name="Shuman H.A."/>
            <person name="Segal G."/>
        </authorList>
    </citation>
    <scope>NUCLEOTIDE SEQUENCE [LARGE SCALE GENOMIC DNA]</scope>
    <source>
        <strain evidence="1 2">Mt.St.Helens-4</strain>
    </source>
</reference>
<name>A0A0W0YNZ2_9GAMM</name>
<sequence length="393" mass="46121">MSNIVNWCFSLHWNCLKLEVNVVRALIYASILKDYSPGVFKHTLSDEKFCSLPHHLFYSEVFGRFFPPLCITTTSTPNSDTTITFSDCGESSLRNFINILIKNNEEFILDSSYLEKTNLNIDARVIKFYKDNNSILDIKKIESHNQWAQIVSQLNTLDPSIKYLSPRNKSYCELAAGGRNMLKVLKILLGTDDVKICEEIPLTSNKRIDGDLSQFYPENDNISDYENFIKITINKTYVFYWYFLKQHFRCQTTDLNNEENELKINRLHEIHKWFISKQIDFNSYRNIISFITKEMHIRDVLDLCNNLDIGQKQKLELLFTAKLNSIDSMFDFCMAVLSRDELICESTLIIITRIIDKITDHPVIKEQTRALVQLVKKRQIESLYPVLERWWTN</sequence>
<accession>A0A0W0YNZ2</accession>
<dbReference type="AlphaFoldDB" id="A0A0W0YNZ2"/>
<dbReference type="RefSeq" id="WP_128130889.1">
    <property type="nucleotide sequence ID" value="NZ_CAAAJE010000025.1"/>
</dbReference>
<evidence type="ECO:0000313" key="2">
    <source>
        <dbReference type="Proteomes" id="UP000054621"/>
    </source>
</evidence>
<gene>
    <name evidence="1" type="ORF">Lsai_1172</name>
</gene>
<evidence type="ECO:0000313" key="1">
    <source>
        <dbReference type="EMBL" id="KTD58565.1"/>
    </source>
</evidence>
<dbReference type="STRING" id="28087.Lsai_1172"/>
<dbReference type="eggNOG" id="COG0666">
    <property type="taxonomic scope" value="Bacteria"/>
</dbReference>
<dbReference type="OrthoDB" id="9923254at2"/>